<dbReference type="InterPro" id="IPR036412">
    <property type="entry name" value="HAD-like_sf"/>
</dbReference>
<dbReference type="GO" id="GO:0050194">
    <property type="term" value="F:phosphonoacetaldehyde hydrolase activity"/>
    <property type="evidence" value="ECO:0007669"/>
    <property type="project" value="UniProtKB-EC"/>
</dbReference>
<dbReference type="SFLD" id="SFLDG01129">
    <property type="entry name" value="C1.5:_HAD__Beta-PGM__Phosphata"/>
    <property type="match status" value="1"/>
</dbReference>
<accession>A0ABW9GW14</accession>
<dbReference type="Pfam" id="PF00702">
    <property type="entry name" value="Hydrolase"/>
    <property type="match status" value="1"/>
</dbReference>
<dbReference type="InterPro" id="IPR006323">
    <property type="entry name" value="Phosphonoacetald_hydro"/>
</dbReference>
<evidence type="ECO:0000313" key="2">
    <source>
        <dbReference type="EMBL" id="MFM9412805.1"/>
    </source>
</evidence>
<sequence length="260" mass="29022">MRKFDLIVFDWAGTTVDYGCYAPVLALEEAFKKHGLTPTQEELRKPMGMGKWDHINTMLGYPRLNQAWEEANGSKVDDSAVDAIYASFNEKVLEELGKKEFSQPKPYVLETVEKLRADGYKIGGTTGYTREMMDLVMPGAEEQGYTVDCAVTSEDVDGLGRPYPYMIFKLMAHFKIEGVDRVLKVGDTVADIKEAKNAGVTAAGIIEGSSVMAMREADFNQLDPADQDELKAKAEKEFKDAGADLVFQNFADMYDYLKED</sequence>
<dbReference type="InterPro" id="IPR023214">
    <property type="entry name" value="HAD_sf"/>
</dbReference>
<keyword evidence="3" id="KW-1185">Reference proteome</keyword>
<dbReference type="SFLD" id="SFLDS00003">
    <property type="entry name" value="Haloacid_Dehalogenase"/>
    <property type="match status" value="1"/>
</dbReference>
<dbReference type="SUPFAM" id="SSF56784">
    <property type="entry name" value="HAD-like"/>
    <property type="match status" value="1"/>
</dbReference>
<dbReference type="InterPro" id="IPR023198">
    <property type="entry name" value="PGP-like_dom2"/>
</dbReference>
<keyword evidence="1" id="KW-0460">Magnesium</keyword>
<dbReference type="EC" id="3.11.1.1" evidence="1"/>
<dbReference type="RefSeq" id="WP_408976436.1">
    <property type="nucleotide sequence ID" value="NZ_JBJUVG010000001.1"/>
</dbReference>
<keyword evidence="1" id="KW-0479">Metal-binding</keyword>
<organism evidence="2 3">
    <name type="scientific">Peptococcus simiae</name>
    <dbReference type="NCBI Taxonomy" id="1643805"/>
    <lineage>
        <taxon>Bacteria</taxon>
        <taxon>Bacillati</taxon>
        <taxon>Bacillota</taxon>
        <taxon>Clostridia</taxon>
        <taxon>Eubacteriales</taxon>
        <taxon>Peptococcaceae</taxon>
        <taxon>Peptococcus</taxon>
    </lineage>
</organism>
<dbReference type="NCBIfam" id="TIGR01422">
    <property type="entry name" value="phosphonatase"/>
    <property type="match status" value="1"/>
</dbReference>
<keyword evidence="1 2" id="KW-0378">Hydrolase</keyword>
<evidence type="ECO:0000313" key="3">
    <source>
        <dbReference type="Proteomes" id="UP001631949"/>
    </source>
</evidence>
<feature type="binding site" evidence="1">
    <location>
        <position position="10"/>
    </location>
    <ligand>
        <name>Mg(2+)</name>
        <dbReference type="ChEBI" id="CHEBI:18420"/>
    </ligand>
</feature>
<feature type="binding site" evidence="1">
    <location>
        <position position="12"/>
    </location>
    <ligand>
        <name>Mg(2+)</name>
        <dbReference type="ChEBI" id="CHEBI:18420"/>
    </ligand>
</feature>
<comment type="catalytic activity">
    <reaction evidence="1">
        <text>phosphonoacetaldehyde + H2O = acetaldehyde + phosphate + H(+)</text>
        <dbReference type="Rhea" id="RHEA:18905"/>
        <dbReference type="ChEBI" id="CHEBI:15343"/>
        <dbReference type="ChEBI" id="CHEBI:15377"/>
        <dbReference type="ChEBI" id="CHEBI:15378"/>
        <dbReference type="ChEBI" id="CHEBI:43474"/>
        <dbReference type="ChEBI" id="CHEBI:58383"/>
        <dbReference type="EC" id="3.11.1.1"/>
    </reaction>
</comment>
<comment type="cofactor">
    <cofactor evidence="1">
        <name>Mg(2+)</name>
        <dbReference type="ChEBI" id="CHEBI:18420"/>
    </cofactor>
    <text evidence="1">Binds 1 Mg(2+) ion per subunit.</text>
</comment>
<evidence type="ECO:0000256" key="1">
    <source>
        <dbReference type="HAMAP-Rule" id="MF_01375"/>
    </source>
</evidence>
<comment type="subunit">
    <text evidence="1">Homodimer.</text>
</comment>
<dbReference type="Proteomes" id="UP001631949">
    <property type="component" value="Unassembled WGS sequence"/>
</dbReference>
<comment type="function">
    <text evidence="1">Involved in phosphonate degradation.</text>
</comment>
<dbReference type="EMBL" id="JBJUVG010000001">
    <property type="protein sequence ID" value="MFM9412805.1"/>
    <property type="molecule type" value="Genomic_DNA"/>
</dbReference>
<dbReference type="HAMAP" id="MF_01375">
    <property type="entry name" value="PhnX"/>
    <property type="match status" value="1"/>
</dbReference>
<proteinExistence type="inferred from homology"/>
<feature type="active site" description="Nucleophile" evidence="1">
    <location>
        <position position="10"/>
    </location>
</feature>
<feature type="active site" description="Schiff-base intermediate with substrate" evidence="1">
    <location>
        <position position="51"/>
    </location>
</feature>
<dbReference type="InterPro" id="IPR050155">
    <property type="entry name" value="HAD-like_hydrolase_sf"/>
</dbReference>
<protein>
    <recommendedName>
        <fullName evidence="1">Phosphonoacetaldehyde hydrolase</fullName>
        <shortName evidence="1">Phosphonatase</shortName>
        <ecNumber evidence="1">3.11.1.1</ecNumber>
    </recommendedName>
    <alternativeName>
        <fullName evidence="1">Phosphonoacetaldehyde phosphonohydrolase</fullName>
    </alternativeName>
</protein>
<dbReference type="Gene3D" id="3.40.50.1000">
    <property type="entry name" value="HAD superfamily/HAD-like"/>
    <property type="match status" value="1"/>
</dbReference>
<reference evidence="2 3" key="1">
    <citation type="journal article" date="2016" name="Int. J. Syst. Evol. Microbiol.">
        <title>Peptococcus simiae sp. nov., isolated from rhesus macaque faeces and emended description of the genus Peptococcus.</title>
        <authorList>
            <person name="Shkoporov A.N."/>
            <person name="Efimov B.A."/>
            <person name="Kondova I."/>
            <person name="Ouwerling B."/>
            <person name="Chaplin A.V."/>
            <person name="Shcherbakova V.A."/>
            <person name="Langermans J.A.M."/>
        </authorList>
    </citation>
    <scope>NUCLEOTIDE SEQUENCE [LARGE SCALE GENOMIC DNA]</scope>
    <source>
        <strain evidence="2 3">M108</strain>
    </source>
</reference>
<dbReference type="PANTHER" id="PTHR43434:SF19">
    <property type="entry name" value="PHOSPHONOACETALDEHYDE HYDROLASE"/>
    <property type="match status" value="1"/>
</dbReference>
<gene>
    <name evidence="1 2" type="primary">phnX</name>
    <name evidence="2" type="ORF">ACKQTC_00195</name>
</gene>
<comment type="similarity">
    <text evidence="1">Belongs to the HAD-like hydrolase superfamily. PhnX family.</text>
</comment>
<feature type="binding site" evidence="1">
    <location>
        <position position="187"/>
    </location>
    <ligand>
        <name>Mg(2+)</name>
        <dbReference type="ChEBI" id="CHEBI:18420"/>
    </ligand>
</feature>
<dbReference type="PANTHER" id="PTHR43434">
    <property type="entry name" value="PHOSPHOGLYCOLATE PHOSPHATASE"/>
    <property type="match status" value="1"/>
</dbReference>
<dbReference type="Gene3D" id="1.10.150.240">
    <property type="entry name" value="Putative phosphatase, domain 2"/>
    <property type="match status" value="1"/>
</dbReference>
<keyword evidence="1" id="KW-0704">Schiff base</keyword>
<name>A0ABW9GW14_9FIRM</name>
<comment type="caution">
    <text evidence="2">The sequence shown here is derived from an EMBL/GenBank/DDBJ whole genome shotgun (WGS) entry which is preliminary data.</text>
</comment>